<name>A0A5B6WYT9_9ROSI</name>
<dbReference type="AlphaFoldDB" id="A0A5B6WYT9"/>
<accession>A0A5B6WYT9</accession>
<dbReference type="Gene3D" id="3.60.10.10">
    <property type="entry name" value="Endonuclease/exonuclease/phosphatase"/>
    <property type="match status" value="1"/>
</dbReference>
<evidence type="ECO:0000313" key="1">
    <source>
        <dbReference type="EMBL" id="KAA3486648.1"/>
    </source>
</evidence>
<protein>
    <submittedName>
        <fullName evidence="1">BEACH domain-containing lvsC</fullName>
    </submittedName>
</protein>
<organism evidence="1 2">
    <name type="scientific">Gossypium australe</name>
    <dbReference type="NCBI Taxonomy" id="47621"/>
    <lineage>
        <taxon>Eukaryota</taxon>
        <taxon>Viridiplantae</taxon>
        <taxon>Streptophyta</taxon>
        <taxon>Embryophyta</taxon>
        <taxon>Tracheophyta</taxon>
        <taxon>Spermatophyta</taxon>
        <taxon>Magnoliopsida</taxon>
        <taxon>eudicotyledons</taxon>
        <taxon>Gunneridae</taxon>
        <taxon>Pentapetalae</taxon>
        <taxon>rosids</taxon>
        <taxon>malvids</taxon>
        <taxon>Malvales</taxon>
        <taxon>Malvaceae</taxon>
        <taxon>Malvoideae</taxon>
        <taxon>Gossypium</taxon>
    </lineage>
</organism>
<proteinExistence type="predicted"/>
<dbReference type="OrthoDB" id="1750221at2759"/>
<dbReference type="InterPro" id="IPR036691">
    <property type="entry name" value="Endo/exonu/phosph_ase_sf"/>
</dbReference>
<keyword evidence="2" id="KW-1185">Reference proteome</keyword>
<comment type="caution">
    <text evidence="1">The sequence shown here is derived from an EMBL/GenBank/DDBJ whole genome shotgun (WGS) entry which is preliminary data.</text>
</comment>
<evidence type="ECO:0000313" key="2">
    <source>
        <dbReference type="Proteomes" id="UP000325315"/>
    </source>
</evidence>
<dbReference type="EMBL" id="SMMG02000001">
    <property type="protein sequence ID" value="KAA3486648.1"/>
    <property type="molecule type" value="Genomic_DNA"/>
</dbReference>
<gene>
    <name evidence="1" type="ORF">EPI10_030534</name>
</gene>
<dbReference type="SUPFAM" id="SSF56219">
    <property type="entry name" value="DNase I-like"/>
    <property type="match status" value="1"/>
</dbReference>
<reference evidence="2" key="1">
    <citation type="journal article" date="2019" name="Plant Biotechnol. J.">
        <title>Genome sequencing of the Australian wild diploid species Gossypium australe highlights disease resistance and delayed gland morphogenesis.</title>
        <authorList>
            <person name="Cai Y."/>
            <person name="Cai X."/>
            <person name="Wang Q."/>
            <person name="Wang P."/>
            <person name="Zhang Y."/>
            <person name="Cai C."/>
            <person name="Xu Y."/>
            <person name="Wang K."/>
            <person name="Zhou Z."/>
            <person name="Wang C."/>
            <person name="Geng S."/>
            <person name="Li B."/>
            <person name="Dong Q."/>
            <person name="Hou Y."/>
            <person name="Wang H."/>
            <person name="Ai P."/>
            <person name="Liu Z."/>
            <person name="Yi F."/>
            <person name="Sun M."/>
            <person name="An G."/>
            <person name="Cheng J."/>
            <person name="Zhang Y."/>
            <person name="Shi Q."/>
            <person name="Xie Y."/>
            <person name="Shi X."/>
            <person name="Chang Y."/>
            <person name="Huang F."/>
            <person name="Chen Y."/>
            <person name="Hong S."/>
            <person name="Mi L."/>
            <person name="Sun Q."/>
            <person name="Zhang L."/>
            <person name="Zhou B."/>
            <person name="Peng R."/>
            <person name="Zhang X."/>
            <person name="Liu F."/>
        </authorList>
    </citation>
    <scope>NUCLEOTIDE SEQUENCE [LARGE SCALE GENOMIC DNA]</scope>
    <source>
        <strain evidence="2">cv. PA1801</strain>
    </source>
</reference>
<sequence>MKVYGSSYLKYKNIAWNLLRRLGQEDNYPWLVEGDSNEILYSFEKSGVQRDQKRMKVFKEMFEECQLMDIGYSSVWFTWERGNLPEKT</sequence>
<dbReference type="Proteomes" id="UP000325315">
    <property type="component" value="Unassembled WGS sequence"/>
</dbReference>